<dbReference type="OrthoDB" id="7933078at2759"/>
<dbReference type="GO" id="GO:2001234">
    <property type="term" value="P:negative regulation of apoptotic signaling pathway"/>
    <property type="evidence" value="ECO:0007669"/>
    <property type="project" value="TreeGrafter"/>
</dbReference>
<feature type="transmembrane region" description="Helical" evidence="5">
    <location>
        <begin position="92"/>
        <end position="113"/>
    </location>
</feature>
<evidence type="ECO:0000256" key="6">
    <source>
        <dbReference type="SAM" id="MobiDB-lite"/>
    </source>
</evidence>
<dbReference type="GO" id="GO:0016020">
    <property type="term" value="C:membrane"/>
    <property type="evidence" value="ECO:0007669"/>
    <property type="project" value="UniProtKB-SubCell"/>
</dbReference>
<feature type="transmembrane region" description="Helical" evidence="5">
    <location>
        <begin position="280"/>
        <end position="301"/>
    </location>
</feature>
<feature type="transmembrane region" description="Helical" evidence="5">
    <location>
        <begin position="155"/>
        <end position="175"/>
    </location>
</feature>
<evidence type="ECO:0000256" key="3">
    <source>
        <dbReference type="ARBA" id="ARBA00022989"/>
    </source>
</evidence>
<dbReference type="GO" id="GO:0005794">
    <property type="term" value="C:Golgi apparatus"/>
    <property type="evidence" value="ECO:0007669"/>
    <property type="project" value="TreeGrafter"/>
</dbReference>
<comment type="subcellular location">
    <subcellularLocation>
        <location evidence="1">Membrane</location>
        <topology evidence="1">Multi-pass membrane protein</topology>
    </subcellularLocation>
</comment>
<comment type="caution">
    <text evidence="7">The sequence shown here is derived from an EMBL/GenBank/DDBJ whole genome shotgun (WGS) entry which is preliminary data.</text>
</comment>
<accession>A0A1D1UH97</accession>
<dbReference type="PANTHER" id="PTHR23291">
    <property type="entry name" value="BAX INHIBITOR-RELATED"/>
    <property type="match status" value="1"/>
</dbReference>
<feature type="transmembrane region" description="Helical" evidence="5">
    <location>
        <begin position="239"/>
        <end position="259"/>
    </location>
</feature>
<comment type="similarity">
    <text evidence="5">Belongs to the BI1 family.</text>
</comment>
<keyword evidence="2 5" id="KW-0812">Transmembrane</keyword>
<feature type="transmembrane region" description="Helical" evidence="5">
    <location>
        <begin position="209"/>
        <end position="233"/>
    </location>
</feature>
<feature type="transmembrane region" description="Helical" evidence="5">
    <location>
        <begin position="125"/>
        <end position="143"/>
    </location>
</feature>
<keyword evidence="3 5" id="KW-1133">Transmembrane helix</keyword>
<dbReference type="PANTHER" id="PTHR23291:SF127">
    <property type="entry name" value="PROTEIN LIFEGUARD 1-LIKE"/>
    <property type="match status" value="1"/>
</dbReference>
<gene>
    <name evidence="7" type="primary">RvY_01456-1</name>
    <name evidence="7" type="synonym">RvY_01456.1</name>
    <name evidence="7" type="ORF">RvY_01456</name>
</gene>
<reference evidence="7 8" key="1">
    <citation type="journal article" date="2016" name="Nat. Commun.">
        <title>Extremotolerant tardigrade genome and improved radiotolerance of human cultured cells by tardigrade-unique protein.</title>
        <authorList>
            <person name="Hashimoto T."/>
            <person name="Horikawa D.D."/>
            <person name="Saito Y."/>
            <person name="Kuwahara H."/>
            <person name="Kozuka-Hata H."/>
            <person name="Shin-I T."/>
            <person name="Minakuchi Y."/>
            <person name="Ohishi K."/>
            <person name="Motoyama A."/>
            <person name="Aizu T."/>
            <person name="Enomoto A."/>
            <person name="Kondo K."/>
            <person name="Tanaka S."/>
            <person name="Hara Y."/>
            <person name="Koshikawa S."/>
            <person name="Sagara H."/>
            <person name="Miura T."/>
            <person name="Yokobori S."/>
            <person name="Miyagawa K."/>
            <person name="Suzuki Y."/>
            <person name="Kubo T."/>
            <person name="Oyama M."/>
            <person name="Kohara Y."/>
            <person name="Fujiyama A."/>
            <person name="Arakawa K."/>
            <person name="Katayama T."/>
            <person name="Toyoda A."/>
            <person name="Kunieda T."/>
        </authorList>
    </citation>
    <scope>NUCLEOTIDE SEQUENCE [LARGE SCALE GENOMIC DNA]</scope>
    <source>
        <strain evidence="7 8">YOKOZUNA-1</strain>
    </source>
</reference>
<dbReference type="AlphaFoldDB" id="A0A1D1UH97"/>
<name>A0A1D1UH97_RAMVA</name>
<keyword evidence="8" id="KW-1185">Reference proteome</keyword>
<proteinExistence type="inferred from homology"/>
<dbReference type="Proteomes" id="UP000186922">
    <property type="component" value="Unassembled WGS sequence"/>
</dbReference>
<evidence type="ECO:0000256" key="4">
    <source>
        <dbReference type="ARBA" id="ARBA00023136"/>
    </source>
</evidence>
<evidence type="ECO:0000256" key="1">
    <source>
        <dbReference type="ARBA" id="ARBA00004141"/>
    </source>
</evidence>
<sequence>MGARPNYHETSYDTGKENGSPPGYPGAPGPARGNVYYVPQQGAGVYPNAHGEVYVDSQQGNQAQPPVDPERPNNFGSSFDNAVIRRRFVRNVYSILMLQLLVTLGFICLFIFSPEVKRFVQHNSWFYYLSYAAFLVTYITLVCCPGVRRHHPTNIIVLAIFTLAMSYMTATISSFHDTKIVLMAIGICAAVCLVVSFSAAFCKFDMTKWGWILSLVLLVLLLFGFITLMFAYIPGLRSPWYHGIYSGLIALVFMGFLAYDTQLILGGRKYQTSPEEHISGALQLYLDVVYIFLGILGLSGFSSN</sequence>
<dbReference type="InterPro" id="IPR006214">
    <property type="entry name" value="Bax_inhibitor_1-related"/>
</dbReference>
<keyword evidence="4 5" id="KW-0472">Membrane</keyword>
<feature type="transmembrane region" description="Helical" evidence="5">
    <location>
        <begin position="181"/>
        <end position="202"/>
    </location>
</feature>
<evidence type="ECO:0000256" key="5">
    <source>
        <dbReference type="RuleBase" id="RU004379"/>
    </source>
</evidence>
<dbReference type="CDD" id="cd10428">
    <property type="entry name" value="LFG_like"/>
    <property type="match status" value="1"/>
</dbReference>
<dbReference type="GO" id="GO:0005783">
    <property type="term" value="C:endoplasmic reticulum"/>
    <property type="evidence" value="ECO:0007669"/>
    <property type="project" value="TreeGrafter"/>
</dbReference>
<protein>
    <submittedName>
        <fullName evidence="7">Uncharacterized protein</fullName>
    </submittedName>
</protein>
<evidence type="ECO:0000313" key="8">
    <source>
        <dbReference type="Proteomes" id="UP000186922"/>
    </source>
</evidence>
<organism evidence="7 8">
    <name type="scientific">Ramazzottius varieornatus</name>
    <name type="common">Water bear</name>
    <name type="synonym">Tardigrade</name>
    <dbReference type="NCBI Taxonomy" id="947166"/>
    <lineage>
        <taxon>Eukaryota</taxon>
        <taxon>Metazoa</taxon>
        <taxon>Ecdysozoa</taxon>
        <taxon>Tardigrada</taxon>
        <taxon>Eutardigrada</taxon>
        <taxon>Parachela</taxon>
        <taxon>Hypsibioidea</taxon>
        <taxon>Ramazzottiidae</taxon>
        <taxon>Ramazzottius</taxon>
    </lineage>
</organism>
<evidence type="ECO:0000256" key="2">
    <source>
        <dbReference type="ARBA" id="ARBA00022692"/>
    </source>
</evidence>
<dbReference type="EMBL" id="BDGG01000001">
    <property type="protein sequence ID" value="GAU88831.1"/>
    <property type="molecule type" value="Genomic_DNA"/>
</dbReference>
<evidence type="ECO:0000313" key="7">
    <source>
        <dbReference type="EMBL" id="GAU88831.1"/>
    </source>
</evidence>
<feature type="compositionally biased region" description="Basic and acidic residues" evidence="6">
    <location>
        <begin position="1"/>
        <end position="16"/>
    </location>
</feature>
<dbReference type="Pfam" id="PF01027">
    <property type="entry name" value="Bax1-I"/>
    <property type="match status" value="1"/>
</dbReference>
<dbReference type="STRING" id="947166.A0A1D1UH97"/>
<feature type="region of interest" description="Disordered" evidence="6">
    <location>
        <begin position="1"/>
        <end position="33"/>
    </location>
</feature>